<dbReference type="Pfam" id="PF04198">
    <property type="entry name" value="Sugar-bind"/>
    <property type="match status" value="1"/>
</dbReference>
<name>A0AAV2VP53_9VIBR</name>
<dbReference type="RefSeq" id="WP_022591633.1">
    <property type="nucleotide sequence ID" value="NZ_LK391965.1"/>
</dbReference>
<dbReference type="InterPro" id="IPR000835">
    <property type="entry name" value="HTH_MarR-typ"/>
</dbReference>
<evidence type="ECO:0000256" key="3">
    <source>
        <dbReference type="ARBA" id="ARBA00023125"/>
    </source>
</evidence>
<dbReference type="EMBL" id="CAOF01000090">
    <property type="protein sequence ID" value="CCO46500.1"/>
    <property type="molecule type" value="Genomic_DNA"/>
</dbReference>
<evidence type="ECO:0000256" key="2">
    <source>
        <dbReference type="ARBA" id="ARBA00023015"/>
    </source>
</evidence>
<feature type="domain" description="Sugar-binding" evidence="6">
    <location>
        <begin position="62"/>
        <end position="313"/>
    </location>
</feature>
<dbReference type="SUPFAM" id="SSF100950">
    <property type="entry name" value="NagB/RpiA/CoA transferase-like"/>
    <property type="match status" value="1"/>
</dbReference>
<dbReference type="PANTHER" id="PTHR34294">
    <property type="entry name" value="TRANSCRIPTIONAL REGULATOR-RELATED"/>
    <property type="match status" value="1"/>
</dbReference>
<keyword evidence="3" id="KW-0238">DNA-binding</keyword>
<evidence type="ECO:0000256" key="4">
    <source>
        <dbReference type="ARBA" id="ARBA00023163"/>
    </source>
</evidence>
<dbReference type="Gene3D" id="1.10.10.60">
    <property type="entry name" value="Homeodomain-like"/>
    <property type="match status" value="1"/>
</dbReference>
<dbReference type="GeneID" id="97542130"/>
<keyword evidence="2" id="KW-0805">Transcription regulation</keyword>
<dbReference type="AlphaFoldDB" id="A0AAV2VP53"/>
<evidence type="ECO:0000313" key="8">
    <source>
        <dbReference type="Proteomes" id="UP000018211"/>
    </source>
</evidence>
<dbReference type="GO" id="GO:0003677">
    <property type="term" value="F:DNA binding"/>
    <property type="evidence" value="ECO:0007669"/>
    <property type="project" value="UniProtKB-KW"/>
</dbReference>
<dbReference type="InterPro" id="IPR051054">
    <property type="entry name" value="SorC_transcr_regulators"/>
</dbReference>
<evidence type="ECO:0000313" key="7">
    <source>
        <dbReference type="EMBL" id="CCO46500.1"/>
    </source>
</evidence>
<dbReference type="GO" id="GO:0003700">
    <property type="term" value="F:DNA-binding transcription factor activity"/>
    <property type="evidence" value="ECO:0007669"/>
    <property type="project" value="InterPro"/>
</dbReference>
<dbReference type="Gene3D" id="3.40.50.1360">
    <property type="match status" value="1"/>
</dbReference>
<evidence type="ECO:0000256" key="1">
    <source>
        <dbReference type="ARBA" id="ARBA00010466"/>
    </source>
</evidence>
<feature type="domain" description="HTH marR-type" evidence="5">
    <location>
        <begin position="15"/>
        <end position="52"/>
    </location>
</feature>
<organism evidence="7 8">
    <name type="scientific">Vibrio nigripulchritudo SOn1</name>
    <dbReference type="NCBI Taxonomy" id="1238450"/>
    <lineage>
        <taxon>Bacteria</taxon>
        <taxon>Pseudomonadati</taxon>
        <taxon>Pseudomonadota</taxon>
        <taxon>Gammaproteobacteria</taxon>
        <taxon>Vibrionales</taxon>
        <taxon>Vibrionaceae</taxon>
        <taxon>Vibrio</taxon>
    </lineage>
</organism>
<dbReference type="InterPro" id="IPR037171">
    <property type="entry name" value="NagB/RpiA_transferase-like"/>
</dbReference>
<evidence type="ECO:0000259" key="6">
    <source>
        <dbReference type="Pfam" id="PF04198"/>
    </source>
</evidence>
<dbReference type="GO" id="GO:0030246">
    <property type="term" value="F:carbohydrate binding"/>
    <property type="evidence" value="ECO:0007669"/>
    <property type="project" value="InterPro"/>
</dbReference>
<reference evidence="7 8" key="1">
    <citation type="journal article" date="2013" name="ISME J.">
        <title>Comparative genomics of pathogenic lineages of Vibrio nigripulchritudo identifies virulence-associated traits.</title>
        <authorList>
            <person name="Goudenege D."/>
            <person name="Labreuche Y."/>
            <person name="Krin E."/>
            <person name="Ansquer D."/>
            <person name="Mangenot S."/>
            <person name="Calteau A."/>
            <person name="Medigue C."/>
            <person name="Mazel D."/>
            <person name="Polz M.F."/>
            <person name="Le Roux F."/>
        </authorList>
    </citation>
    <scope>NUCLEOTIDE SEQUENCE [LARGE SCALE GENOMIC DNA]</scope>
    <source>
        <strain evidence="7 8">SOn1</strain>
    </source>
</reference>
<proteinExistence type="inferred from homology"/>
<dbReference type="PANTHER" id="PTHR34294:SF12">
    <property type="entry name" value="SUGAR-BINDING TRANSCRIPTIONAL REGULATOR"/>
    <property type="match status" value="1"/>
</dbReference>
<accession>A0AAV2VP53</accession>
<sequence length="320" mass="35533">MSELDELRSVLKIANLYFKDELKQQEIAKKLRVSQSYVSRAINRAQKEGFVKISIIQPPGVHLDLELKIQRHYDLKQVIVVDTPAESSPAYTKSLVGSAAAHYLESILRKNDILGISSWSTTISAMVDNMHFARSKVKEVVQLMGGVGNNGAFQATYLTQRLANLLNASAHLLPAQSIERSYEAKEKILQDPEIKEVFDTFPKIDIALVGIGQLEPSELLQNSGNYFDKEMLQTMVDDGAVGDICLHYFDKRGKPVIEESHDPVVAISLSQLKDVPHVIGLACGKEKVAALDGALNGGYCDVLITDVNTARSLWEYFYTH</sequence>
<evidence type="ECO:0000259" key="5">
    <source>
        <dbReference type="Pfam" id="PF01047"/>
    </source>
</evidence>
<comment type="caution">
    <text evidence="7">The sequence shown here is derived from an EMBL/GenBank/DDBJ whole genome shotgun (WGS) entry which is preliminary data.</text>
</comment>
<comment type="similarity">
    <text evidence="1">Belongs to the SorC transcriptional regulatory family.</text>
</comment>
<gene>
    <name evidence="7" type="ORF">VIBNISOn1_180006</name>
</gene>
<dbReference type="Proteomes" id="UP000018211">
    <property type="component" value="Unassembled WGS sequence"/>
</dbReference>
<keyword evidence="4" id="KW-0804">Transcription</keyword>
<protein>
    <submittedName>
        <fullName evidence="7">Transcriptional regulator, contains sigma factor-related N-terminal domain</fullName>
    </submittedName>
</protein>
<dbReference type="Pfam" id="PF01047">
    <property type="entry name" value="MarR"/>
    <property type="match status" value="1"/>
</dbReference>
<dbReference type="InterPro" id="IPR007324">
    <property type="entry name" value="Sugar-bd_dom_put"/>
</dbReference>